<protein>
    <submittedName>
        <fullName evidence="1">Uncharacterized protein</fullName>
    </submittedName>
</protein>
<accession>A0A481YPZ0</accession>
<sequence length="145" mass="16972">MMIEEELIKLATKCGIIVLKENRKQKPKKQICNKFRKKYNTKPKIHPKLTRSAPTVRSRIRVEDKLGKYISNKKLITTSSGHCHNIDELVSYLIIVRDDNIEPLDITKTTKIWKNEKEKTIIISHPGLDLSIREQYNIMLEGFKE</sequence>
<dbReference type="EMBL" id="MK500317">
    <property type="protein sequence ID" value="QBK85333.1"/>
    <property type="molecule type" value="Genomic_DNA"/>
</dbReference>
<proteinExistence type="predicted"/>
<organism evidence="1">
    <name type="scientific">Iridovirus LCIVAC01</name>
    <dbReference type="NCBI Taxonomy" id="2506607"/>
    <lineage>
        <taxon>Viruses</taxon>
        <taxon>Varidnaviria</taxon>
        <taxon>Bamfordvirae</taxon>
        <taxon>Nucleocytoviricota</taxon>
        <taxon>Megaviricetes</taxon>
        <taxon>Pimascovirales</taxon>
        <taxon>Pimascovirales incertae sedis</taxon>
        <taxon>Iridoviridae</taxon>
    </lineage>
</organism>
<evidence type="ECO:0000313" key="1">
    <source>
        <dbReference type="EMBL" id="QBK85333.1"/>
    </source>
</evidence>
<name>A0A481YPZ0_9VIRU</name>
<gene>
    <name evidence="1" type="ORF">LCIVAC01_01420</name>
</gene>
<reference evidence="1" key="1">
    <citation type="journal article" date="2019" name="MBio">
        <title>Virus Genomes from Deep Sea Sediments Expand the Ocean Megavirome and Support Independent Origins of Viral Gigantism.</title>
        <authorList>
            <person name="Backstrom D."/>
            <person name="Yutin N."/>
            <person name="Jorgensen S.L."/>
            <person name="Dharamshi J."/>
            <person name="Homa F."/>
            <person name="Zaremba-Niedwiedzka K."/>
            <person name="Spang A."/>
            <person name="Wolf Y.I."/>
            <person name="Koonin E.V."/>
            <person name="Ettema T.J."/>
        </authorList>
    </citation>
    <scope>NUCLEOTIDE SEQUENCE</scope>
</reference>